<comment type="caution">
    <text evidence="2">The sequence shown here is derived from an EMBL/GenBank/DDBJ whole genome shotgun (WGS) entry which is preliminary data.</text>
</comment>
<dbReference type="Proteomes" id="UP000028837">
    <property type="component" value="Unassembled WGS sequence"/>
</dbReference>
<dbReference type="EMBL" id="AHZU02000506">
    <property type="protein sequence ID" value="KFG43575.1"/>
    <property type="molecule type" value="Genomic_DNA"/>
</dbReference>
<dbReference type="VEuPathDB" id="ToxoDB:TGDOM2_270970"/>
<protein>
    <submittedName>
        <fullName evidence="2">Uncharacterized protein</fullName>
    </submittedName>
</protein>
<feature type="region of interest" description="Disordered" evidence="1">
    <location>
        <begin position="122"/>
        <end position="202"/>
    </location>
</feature>
<proteinExistence type="predicted"/>
<organism evidence="2 3">
    <name type="scientific">Toxoplasma gondii GAB2-2007-GAL-DOM2</name>
    <dbReference type="NCBI Taxonomy" id="1130820"/>
    <lineage>
        <taxon>Eukaryota</taxon>
        <taxon>Sar</taxon>
        <taxon>Alveolata</taxon>
        <taxon>Apicomplexa</taxon>
        <taxon>Conoidasida</taxon>
        <taxon>Coccidia</taxon>
        <taxon>Eucoccidiorida</taxon>
        <taxon>Eimeriorina</taxon>
        <taxon>Sarcocystidae</taxon>
        <taxon>Toxoplasma</taxon>
    </lineage>
</organism>
<evidence type="ECO:0000313" key="3">
    <source>
        <dbReference type="Proteomes" id="UP000028837"/>
    </source>
</evidence>
<sequence>MDTSTASLRRSSSRESSALCRACSLPNSGVCGNGSPPNAGVFGLGAALNTGVLRVRAVAAGETHSRGSDKLGGRTVLGKGRAAGVGSRGAELPSADNEGAAVRPDSIVGGFCQVGWKRQNSSPTLRRGMEACPTAKSRQTARQRLFLGRRAKEREETKHQPERSTVRRAAPADENVPANGDEHAQHQQRGSTEVEESLNRGS</sequence>
<feature type="region of interest" description="Disordered" evidence="1">
    <location>
        <begin position="81"/>
        <end position="102"/>
    </location>
</feature>
<name>A0A086KGQ7_TOXGO</name>
<evidence type="ECO:0000256" key="1">
    <source>
        <dbReference type="SAM" id="MobiDB-lite"/>
    </source>
</evidence>
<feature type="compositionally biased region" description="Basic and acidic residues" evidence="1">
    <location>
        <begin position="150"/>
        <end position="165"/>
    </location>
</feature>
<accession>A0A086KGQ7</accession>
<dbReference type="AlphaFoldDB" id="A0A086KGQ7"/>
<reference evidence="2 3" key="1">
    <citation type="submission" date="2014-02" db="EMBL/GenBank/DDBJ databases">
        <authorList>
            <person name="Sibley D."/>
            <person name="Venepally P."/>
            <person name="Karamycheva S."/>
            <person name="Hadjithomas M."/>
            <person name="Khan A."/>
            <person name="Brunk B."/>
            <person name="Roos D."/>
            <person name="Caler E."/>
            <person name="Lorenzi H."/>
        </authorList>
    </citation>
    <scope>NUCLEOTIDE SEQUENCE [LARGE SCALE GENOMIC DNA]</scope>
    <source>
        <strain evidence="2 3">GAB2-2007-GAL-DOM2</strain>
    </source>
</reference>
<gene>
    <name evidence="2" type="ORF">TGDOM2_270970</name>
</gene>
<evidence type="ECO:0000313" key="2">
    <source>
        <dbReference type="EMBL" id="KFG43575.1"/>
    </source>
</evidence>